<feature type="compositionally biased region" description="Basic residues" evidence="7">
    <location>
        <begin position="15"/>
        <end position="30"/>
    </location>
</feature>
<evidence type="ECO:0000256" key="5">
    <source>
        <dbReference type="ARBA" id="ARBA00022833"/>
    </source>
</evidence>
<feature type="domain" description="PHD-type" evidence="8">
    <location>
        <begin position="432"/>
        <end position="542"/>
    </location>
</feature>
<feature type="region of interest" description="Disordered" evidence="7">
    <location>
        <begin position="405"/>
        <end position="427"/>
    </location>
</feature>
<dbReference type="GO" id="GO:0005634">
    <property type="term" value="C:nucleus"/>
    <property type="evidence" value="ECO:0007669"/>
    <property type="project" value="TreeGrafter"/>
</dbReference>
<proteinExistence type="inferred from homology"/>
<evidence type="ECO:0000256" key="4">
    <source>
        <dbReference type="ARBA" id="ARBA00022771"/>
    </source>
</evidence>
<keyword evidence="10" id="KW-1185">Reference proteome</keyword>
<dbReference type="AlphaFoldDB" id="A0A5D2PA54"/>
<dbReference type="GO" id="GO:0008270">
    <property type="term" value="F:zinc ion binding"/>
    <property type="evidence" value="ECO:0007669"/>
    <property type="project" value="UniProtKB-KW"/>
</dbReference>
<dbReference type="Proteomes" id="UP000322667">
    <property type="component" value="Chromosome A08"/>
</dbReference>
<keyword evidence="5" id="KW-0862">Zinc</keyword>
<dbReference type="FunFam" id="3.30.40.10:FF:000739">
    <property type="entry name" value="P-loop containing nucleoside triphosphate hydrolases superfamily protein"/>
    <property type="match status" value="1"/>
</dbReference>
<accession>A0A5D2PA54</accession>
<gene>
    <name evidence="9" type="ORF">ES332_A08G028500v1</name>
</gene>
<evidence type="ECO:0000313" key="9">
    <source>
        <dbReference type="EMBL" id="TYI13009.1"/>
    </source>
</evidence>
<dbReference type="GO" id="GO:0006334">
    <property type="term" value="P:nucleosome assembly"/>
    <property type="evidence" value="ECO:0007669"/>
    <property type="project" value="TreeGrafter"/>
</dbReference>
<dbReference type="InterPro" id="IPR013083">
    <property type="entry name" value="Znf_RING/FYVE/PHD"/>
</dbReference>
<feature type="compositionally biased region" description="Acidic residues" evidence="7">
    <location>
        <begin position="154"/>
        <end position="183"/>
    </location>
</feature>
<feature type="compositionally biased region" description="Basic residues" evidence="7">
    <location>
        <begin position="81"/>
        <end position="102"/>
    </location>
</feature>
<protein>
    <recommendedName>
        <fullName evidence="8">PHD-type domain-containing protein</fullName>
    </recommendedName>
</protein>
<dbReference type="InterPro" id="IPR034732">
    <property type="entry name" value="EPHD"/>
</dbReference>
<dbReference type="InterPro" id="IPR045199">
    <property type="entry name" value="ATAD2-like"/>
</dbReference>
<keyword evidence="4" id="KW-0863">Zinc-finger</keyword>
<dbReference type="PANTHER" id="PTHR23069:SF7">
    <property type="entry name" value="P-LOOP CONTAINING NUCLEOSIDE TRIPHOSPHATE HYDROLASES SUPERFAMILY PROTEIN"/>
    <property type="match status" value="1"/>
</dbReference>
<dbReference type="EMBL" id="CM017617">
    <property type="protein sequence ID" value="TYI13009.1"/>
    <property type="molecule type" value="Genomic_DNA"/>
</dbReference>
<sequence>MQLTPTSVSSSKQRCCGKKTGTRLQTKRKRLDAICEEEYNRNHREGNKGDDVEGPESVDLELRRSSRVRRAPVILDVSPRPPKKRQKVGKSGRSGRGKRRLGSVKEEEEERMREVLTLGSWTSRLRTRRRNASVKVKMEDRVLSSSRKLFEDVGGNEEDEEEGEEDENDDDDEEEDGMEEEGQMSDREMVVVKSKRLGRVKAASGSGSEVKVDICCEEEEREVEKGGIRGDGVVEGVSAFESEMSENNEDEVVEGTAVVENEISQRNEERLDGNLVEVINKEHREVSNCMKLDEGYIDQENAKVIELIESMEPAEEQVQQFKCQDEGANGEDVIEVHNVAEEVEDCCVHDAKDNGLFKVPKKTLEHKSDMKVEESNQTAAETISKPRIKQGRRCGLCGGATDGKPPKKLVHDAGDSENEAYSSSASEEPNYDIWDGFGDEPGWLGRLLGPTNDRYGIARIWVHQQCAVWSPEVYFAGLGHLKNVRAALCRGRALKCTRCGRPGATIGCRVDRCPKTYHLPCARANGYIFDHHKFLIACTDHRHLFQPHGIQYLAKIKKLKAKKMKLEMRKESNDAW</sequence>
<keyword evidence="6" id="KW-0067">ATP-binding</keyword>
<dbReference type="GO" id="GO:0005524">
    <property type="term" value="F:ATP binding"/>
    <property type="evidence" value="ECO:0007669"/>
    <property type="project" value="UniProtKB-KW"/>
</dbReference>
<dbReference type="GO" id="GO:0003682">
    <property type="term" value="F:chromatin binding"/>
    <property type="evidence" value="ECO:0007669"/>
    <property type="project" value="TreeGrafter"/>
</dbReference>
<evidence type="ECO:0000256" key="6">
    <source>
        <dbReference type="ARBA" id="ARBA00022840"/>
    </source>
</evidence>
<dbReference type="GO" id="GO:0042393">
    <property type="term" value="F:histone binding"/>
    <property type="evidence" value="ECO:0007669"/>
    <property type="project" value="TreeGrafter"/>
</dbReference>
<feature type="region of interest" description="Disordered" evidence="7">
    <location>
        <begin position="127"/>
        <end position="190"/>
    </location>
</feature>
<feature type="region of interest" description="Disordered" evidence="7">
    <location>
        <begin position="1"/>
        <end position="114"/>
    </location>
</feature>
<dbReference type="GO" id="GO:0006337">
    <property type="term" value="P:nucleosome disassembly"/>
    <property type="evidence" value="ECO:0007669"/>
    <property type="project" value="TreeGrafter"/>
</dbReference>
<comment type="similarity">
    <text evidence="1">Belongs to the AAA ATPase family.</text>
</comment>
<evidence type="ECO:0000313" key="10">
    <source>
        <dbReference type="Proteomes" id="UP000322667"/>
    </source>
</evidence>
<keyword evidence="3" id="KW-0547">Nucleotide-binding</keyword>
<dbReference type="Pfam" id="PF13771">
    <property type="entry name" value="zf-HC5HC2H"/>
    <property type="match status" value="1"/>
</dbReference>
<dbReference type="PANTHER" id="PTHR23069">
    <property type="entry name" value="AAA DOMAIN-CONTAINING"/>
    <property type="match status" value="1"/>
</dbReference>
<dbReference type="GO" id="GO:0045815">
    <property type="term" value="P:transcription initiation-coupled chromatin remodeling"/>
    <property type="evidence" value="ECO:0007669"/>
    <property type="project" value="TreeGrafter"/>
</dbReference>
<evidence type="ECO:0000256" key="2">
    <source>
        <dbReference type="ARBA" id="ARBA00022723"/>
    </source>
</evidence>
<keyword evidence="2" id="KW-0479">Metal-binding</keyword>
<dbReference type="Gene3D" id="3.30.40.10">
    <property type="entry name" value="Zinc/RING finger domain, C3HC4 (zinc finger)"/>
    <property type="match status" value="1"/>
</dbReference>
<evidence type="ECO:0000256" key="1">
    <source>
        <dbReference type="ARBA" id="ARBA00006914"/>
    </source>
</evidence>
<name>A0A5D2PA54_GOSTO</name>
<evidence type="ECO:0000256" key="3">
    <source>
        <dbReference type="ARBA" id="ARBA00022741"/>
    </source>
</evidence>
<organism evidence="9 10">
    <name type="scientific">Gossypium tomentosum</name>
    <name type="common">Hawaiian cotton</name>
    <name type="synonym">Gossypium sandvicense</name>
    <dbReference type="NCBI Taxonomy" id="34277"/>
    <lineage>
        <taxon>Eukaryota</taxon>
        <taxon>Viridiplantae</taxon>
        <taxon>Streptophyta</taxon>
        <taxon>Embryophyta</taxon>
        <taxon>Tracheophyta</taxon>
        <taxon>Spermatophyta</taxon>
        <taxon>Magnoliopsida</taxon>
        <taxon>eudicotyledons</taxon>
        <taxon>Gunneridae</taxon>
        <taxon>Pentapetalae</taxon>
        <taxon>rosids</taxon>
        <taxon>malvids</taxon>
        <taxon>Malvales</taxon>
        <taxon>Malvaceae</taxon>
        <taxon>Malvoideae</taxon>
        <taxon>Gossypium</taxon>
    </lineage>
</organism>
<evidence type="ECO:0000259" key="8">
    <source>
        <dbReference type="PROSITE" id="PS51805"/>
    </source>
</evidence>
<feature type="compositionally biased region" description="Polar residues" evidence="7">
    <location>
        <begin position="1"/>
        <end position="13"/>
    </location>
</feature>
<reference evidence="9 10" key="1">
    <citation type="submission" date="2019-07" db="EMBL/GenBank/DDBJ databases">
        <title>WGS assembly of Gossypium tomentosum.</title>
        <authorList>
            <person name="Chen Z.J."/>
            <person name="Sreedasyam A."/>
            <person name="Ando A."/>
            <person name="Song Q."/>
            <person name="De L."/>
            <person name="Hulse-Kemp A."/>
            <person name="Ding M."/>
            <person name="Ye W."/>
            <person name="Kirkbride R."/>
            <person name="Jenkins J."/>
            <person name="Plott C."/>
            <person name="Lovell J."/>
            <person name="Lin Y.-M."/>
            <person name="Vaughn R."/>
            <person name="Liu B."/>
            <person name="Li W."/>
            <person name="Simpson S."/>
            <person name="Scheffler B."/>
            <person name="Saski C."/>
            <person name="Grover C."/>
            <person name="Hu G."/>
            <person name="Conover J."/>
            <person name="Carlson J."/>
            <person name="Shu S."/>
            <person name="Boston L."/>
            <person name="Williams M."/>
            <person name="Peterson D."/>
            <person name="Mcgee K."/>
            <person name="Jones D."/>
            <person name="Wendel J."/>
            <person name="Stelly D."/>
            <person name="Grimwood J."/>
            <person name="Schmutz J."/>
        </authorList>
    </citation>
    <scope>NUCLEOTIDE SEQUENCE [LARGE SCALE GENOMIC DNA]</scope>
    <source>
        <strain evidence="9">7179.01</strain>
    </source>
</reference>
<dbReference type="GO" id="GO:0016887">
    <property type="term" value="F:ATP hydrolysis activity"/>
    <property type="evidence" value="ECO:0007669"/>
    <property type="project" value="TreeGrafter"/>
</dbReference>
<feature type="compositionally biased region" description="Basic and acidic residues" evidence="7">
    <location>
        <begin position="38"/>
        <end position="51"/>
    </location>
</feature>
<evidence type="ECO:0000256" key="7">
    <source>
        <dbReference type="SAM" id="MobiDB-lite"/>
    </source>
</evidence>
<dbReference type="PROSITE" id="PS51805">
    <property type="entry name" value="EPHD"/>
    <property type="match status" value="1"/>
</dbReference>